<feature type="domain" description="Multidrug resistance protein MdtA-like barrel-sandwich hybrid" evidence="11">
    <location>
        <begin position="90"/>
        <end position="291"/>
    </location>
</feature>
<dbReference type="AlphaFoldDB" id="A0A1Z1SZM8"/>
<accession>A0A1Z1SZM8</accession>
<dbReference type="InterPro" id="IPR058625">
    <property type="entry name" value="MdtA-like_BSH"/>
</dbReference>
<evidence type="ECO:0000256" key="9">
    <source>
        <dbReference type="RuleBase" id="RU365093"/>
    </source>
</evidence>
<proteinExistence type="inferred from homology"/>
<evidence type="ECO:0000256" key="8">
    <source>
        <dbReference type="ARBA" id="ARBA00023136"/>
    </source>
</evidence>
<evidence type="ECO:0000256" key="10">
    <source>
        <dbReference type="SAM" id="Coils"/>
    </source>
</evidence>
<evidence type="ECO:0000256" key="7">
    <source>
        <dbReference type="ARBA" id="ARBA00022989"/>
    </source>
</evidence>
<evidence type="ECO:0000256" key="4">
    <source>
        <dbReference type="ARBA" id="ARBA00022475"/>
    </source>
</evidence>
<dbReference type="PANTHER" id="PTHR30386">
    <property type="entry name" value="MEMBRANE FUSION SUBUNIT OF EMRAB-TOLC MULTIDRUG EFFLUX PUMP"/>
    <property type="match status" value="1"/>
</dbReference>
<gene>
    <name evidence="14" type="primary">zapC_2</name>
    <name evidence="13" type="ORF">AM402_17960</name>
    <name evidence="14" type="ORF">NCTC11938_01709</name>
</gene>
<dbReference type="InterPro" id="IPR010129">
    <property type="entry name" value="T1SS_HlyD"/>
</dbReference>
<evidence type="ECO:0000313" key="15">
    <source>
        <dbReference type="Proteomes" id="UP000195540"/>
    </source>
</evidence>
<dbReference type="EMBL" id="UGTS01000004">
    <property type="protein sequence ID" value="SUC20265.1"/>
    <property type="molecule type" value="Genomic_DNA"/>
</dbReference>
<keyword evidence="7 9" id="KW-1133">Transmembrane helix</keyword>
<protein>
    <recommendedName>
        <fullName evidence="9">Membrane fusion protein (MFP) family protein</fullName>
    </recommendedName>
</protein>
<keyword evidence="5 9" id="KW-0997">Cell inner membrane</keyword>
<dbReference type="InterPro" id="IPR006144">
    <property type="entry name" value="Secretion_HlyD_CS"/>
</dbReference>
<dbReference type="GO" id="GO:0009306">
    <property type="term" value="P:protein secretion"/>
    <property type="evidence" value="ECO:0007669"/>
    <property type="project" value="InterPro"/>
</dbReference>
<dbReference type="Pfam" id="PF26002">
    <property type="entry name" value="Beta-barrel_AprE"/>
    <property type="match status" value="1"/>
</dbReference>
<evidence type="ECO:0000256" key="6">
    <source>
        <dbReference type="ARBA" id="ARBA00022692"/>
    </source>
</evidence>
<dbReference type="InterPro" id="IPR050739">
    <property type="entry name" value="MFP"/>
</dbReference>
<dbReference type="Gene3D" id="2.40.50.100">
    <property type="match status" value="1"/>
</dbReference>
<reference evidence="14 16" key="2">
    <citation type="submission" date="2018-06" db="EMBL/GenBank/DDBJ databases">
        <authorList>
            <consortium name="Pathogen Informatics"/>
            <person name="Doyle S."/>
        </authorList>
    </citation>
    <scope>NUCLEOTIDE SEQUENCE [LARGE SCALE GENOMIC DNA]</scope>
    <source>
        <strain evidence="14 16">NCTC11938</strain>
    </source>
</reference>
<dbReference type="PRINTS" id="PR01490">
    <property type="entry name" value="RTXTOXIND"/>
</dbReference>
<dbReference type="Gene3D" id="2.40.30.170">
    <property type="match status" value="1"/>
</dbReference>
<sequence length="419" mass="46678">MNELNKKHLMPSSHTKEVLSNKDLALLNDLHAALQNEKHHKSFMMITILLIFMVIFVIWAWNSNLEEVTRGQGSIIPSSREQIIQTLDAGILKSMQVKEGDIVEKGQVLLTLDDTRTSAILRESEAKVANLEAIRARLKAEAYSTELSFPEGLSTELVTRETTVYKIRKDALKSGIDNLQQSKALLDREISITKPIVAQGAMSAVELLRMERQSADIQLQIDEKKNKYLTEAGAELVKTEAELAQARENMAGRADPVERALIRAPLRGIVKNIRINTVGGVISAGQDIMEIVPLEDQLLVEAYISPRDVAYVRAGMPALVKLTAYDYAIYGGLEGVVTLVSPDTLHDQKRPSDLKLNQDEAFYRVLVTTQSSHLTDKNGKELPVIPGMIASVDIKTGEKTVFQYLIKPITRMKQALQER</sequence>
<dbReference type="RefSeq" id="WP_001985443.1">
    <property type="nucleotide sequence ID" value="NZ_ABFCQN020000071.1"/>
</dbReference>
<evidence type="ECO:0000259" key="12">
    <source>
        <dbReference type="Pfam" id="PF26002"/>
    </source>
</evidence>
<dbReference type="PANTHER" id="PTHR30386:SF26">
    <property type="entry name" value="TRANSPORT PROTEIN COMB"/>
    <property type="match status" value="1"/>
</dbReference>
<reference evidence="13 15" key="1">
    <citation type="submission" date="2017-05" db="EMBL/GenBank/DDBJ databases">
        <title>Whole genome sequencing of Proteus mirabilis AR_0155.</title>
        <authorList>
            <person name="Conlan S."/>
            <person name="Thomas P.J."/>
            <person name="Mullikin J."/>
            <person name="Frank K.M."/>
            <person name="Segre J.A."/>
        </authorList>
    </citation>
    <scope>NUCLEOTIDE SEQUENCE [LARGE SCALE GENOMIC DNA]</scope>
    <source>
        <strain evidence="13 15">AR_0155</strain>
    </source>
</reference>
<dbReference type="Pfam" id="PF25917">
    <property type="entry name" value="BSH_RND"/>
    <property type="match status" value="1"/>
</dbReference>
<keyword evidence="8 9" id="KW-0472">Membrane</keyword>
<keyword evidence="6 9" id="KW-0812">Transmembrane</keyword>
<dbReference type="PROSITE" id="PS00543">
    <property type="entry name" value="HLYD_FAMILY"/>
    <property type="match status" value="1"/>
</dbReference>
<comment type="subcellular location">
    <subcellularLocation>
        <location evidence="1 9">Cell inner membrane</location>
        <topology evidence="1 9">Single-pass membrane protein</topology>
    </subcellularLocation>
</comment>
<keyword evidence="4 9" id="KW-1003">Cell membrane</keyword>
<evidence type="ECO:0000256" key="1">
    <source>
        <dbReference type="ARBA" id="ARBA00004377"/>
    </source>
</evidence>
<keyword evidence="10" id="KW-0175">Coiled coil</keyword>
<dbReference type="GO" id="GO:0005886">
    <property type="term" value="C:plasma membrane"/>
    <property type="evidence" value="ECO:0007669"/>
    <property type="project" value="UniProtKB-SubCell"/>
</dbReference>
<dbReference type="Proteomes" id="UP000254191">
    <property type="component" value="Unassembled WGS sequence"/>
</dbReference>
<name>A0A1Z1SZM8_PROMI</name>
<dbReference type="STRING" id="584.AOUC001_14720"/>
<evidence type="ECO:0000313" key="14">
    <source>
        <dbReference type="EMBL" id="SUC20265.1"/>
    </source>
</evidence>
<dbReference type="SUPFAM" id="SSF111369">
    <property type="entry name" value="HlyD-like secretion proteins"/>
    <property type="match status" value="1"/>
</dbReference>
<comment type="similarity">
    <text evidence="2 9">Belongs to the membrane fusion protein (MFP) (TC 8.A.1) family.</text>
</comment>
<feature type="coiled-coil region" evidence="10">
    <location>
        <begin position="169"/>
        <end position="249"/>
    </location>
</feature>
<dbReference type="Proteomes" id="UP000195540">
    <property type="component" value="Chromosome"/>
</dbReference>
<keyword evidence="3 9" id="KW-0813">Transport</keyword>
<evidence type="ECO:0000313" key="13">
    <source>
        <dbReference type="EMBL" id="ARX35931.1"/>
    </source>
</evidence>
<evidence type="ECO:0000259" key="11">
    <source>
        <dbReference type="Pfam" id="PF25917"/>
    </source>
</evidence>
<feature type="domain" description="AprE-like beta-barrel" evidence="12">
    <location>
        <begin position="298"/>
        <end position="397"/>
    </location>
</feature>
<organism evidence="14 16">
    <name type="scientific">Proteus mirabilis</name>
    <dbReference type="NCBI Taxonomy" id="584"/>
    <lineage>
        <taxon>Bacteria</taxon>
        <taxon>Pseudomonadati</taxon>
        <taxon>Pseudomonadota</taxon>
        <taxon>Gammaproteobacteria</taxon>
        <taxon>Enterobacterales</taxon>
        <taxon>Morganellaceae</taxon>
        <taxon>Proteus</taxon>
    </lineage>
</organism>
<dbReference type="InterPro" id="IPR058982">
    <property type="entry name" value="Beta-barrel_AprE"/>
</dbReference>
<evidence type="ECO:0000256" key="5">
    <source>
        <dbReference type="ARBA" id="ARBA00022519"/>
    </source>
</evidence>
<feature type="transmembrane region" description="Helical" evidence="9">
    <location>
        <begin position="43"/>
        <end position="61"/>
    </location>
</feature>
<evidence type="ECO:0000256" key="3">
    <source>
        <dbReference type="ARBA" id="ARBA00022448"/>
    </source>
</evidence>
<evidence type="ECO:0000313" key="16">
    <source>
        <dbReference type="Proteomes" id="UP000254191"/>
    </source>
</evidence>
<dbReference type="NCBIfam" id="TIGR01843">
    <property type="entry name" value="type_I_hlyD"/>
    <property type="match status" value="1"/>
</dbReference>
<evidence type="ECO:0000256" key="2">
    <source>
        <dbReference type="ARBA" id="ARBA00009477"/>
    </source>
</evidence>
<dbReference type="EMBL" id="CP021694">
    <property type="protein sequence ID" value="ARX35931.1"/>
    <property type="molecule type" value="Genomic_DNA"/>
</dbReference>